<dbReference type="AlphaFoldDB" id="T2JYY3"/>
<dbReference type="EMBL" id="CAQN01001149">
    <property type="protein sequence ID" value="CCQ70251.1"/>
    <property type="molecule type" value="Genomic_DNA"/>
</dbReference>
<comment type="caution">
    <text evidence="2">The sequence shown here is derived from an EMBL/GenBank/DDBJ whole genome shotgun (WGS) entry which is preliminary data.</text>
</comment>
<evidence type="ECO:0000313" key="3">
    <source>
        <dbReference type="Proteomes" id="UP000018130"/>
    </source>
</evidence>
<organism evidence="2 3">
    <name type="scientific">Crocosphaera watsonii WH 0402</name>
    <dbReference type="NCBI Taxonomy" id="1284629"/>
    <lineage>
        <taxon>Bacteria</taxon>
        <taxon>Bacillati</taxon>
        <taxon>Cyanobacteriota</taxon>
        <taxon>Cyanophyceae</taxon>
        <taxon>Oscillatoriophycideae</taxon>
        <taxon>Chroococcales</taxon>
        <taxon>Aphanothecaceae</taxon>
        <taxon>Crocosphaera</taxon>
    </lineage>
</organism>
<sequence>MELMDELHSHIEETGKMEGFVSENKGSLAVRESGEIEEAAESIELENSDGKSSEPNEEQFAALVRSSAEFAAGMEIAKFTIAKQMQDNPDLLPDDLKEQVEAAKASCSPKSQSPTAYANQFLKQYNLA</sequence>
<protein>
    <submittedName>
        <fullName evidence="2">Uncharacterized protein</fullName>
    </submittedName>
</protein>
<reference evidence="2 3" key="1">
    <citation type="submission" date="2013-01" db="EMBL/GenBank/DDBJ databases">
        <authorList>
            <person name="Bench S."/>
        </authorList>
    </citation>
    <scope>NUCLEOTIDE SEQUENCE [LARGE SCALE GENOMIC DNA]</scope>
    <source>
        <strain evidence="2 3">WH 0402</strain>
    </source>
</reference>
<reference evidence="2 3" key="2">
    <citation type="submission" date="2013-09" db="EMBL/GenBank/DDBJ databases">
        <title>Whole genome comparison of six Crocosphaera watsonii strains with differing phenotypes.</title>
        <authorList>
            <person name="Bench S.R."/>
            <person name="Heller P."/>
            <person name="Frank I."/>
            <person name="Arciniega M."/>
            <person name="Shilova I.N."/>
            <person name="Zehr J.P."/>
        </authorList>
    </citation>
    <scope>NUCLEOTIDE SEQUENCE [LARGE SCALE GENOMIC DNA]</scope>
    <source>
        <strain evidence="2 3">WH 0402</strain>
    </source>
</reference>
<proteinExistence type="predicted"/>
<feature type="region of interest" description="Disordered" evidence="1">
    <location>
        <begin position="14"/>
        <end position="59"/>
    </location>
</feature>
<accession>T2JYY3</accession>
<evidence type="ECO:0000313" key="2">
    <source>
        <dbReference type="EMBL" id="CCQ70251.1"/>
    </source>
</evidence>
<name>T2JYY3_CROWT</name>
<evidence type="ECO:0000256" key="1">
    <source>
        <dbReference type="SAM" id="MobiDB-lite"/>
    </source>
</evidence>
<gene>
    <name evidence="2" type="ORF">CWATWH0402_3599</name>
</gene>
<dbReference type="Proteomes" id="UP000018130">
    <property type="component" value="Unassembled WGS sequence"/>
</dbReference>
<feature type="compositionally biased region" description="Acidic residues" evidence="1">
    <location>
        <begin position="35"/>
        <end position="47"/>
    </location>
</feature>